<accession>A0A7S3HXL1</accession>
<sequence>MHPLPDSTIICHGSVRFFAIVNGAAIKLSAIGTELYHFFCAQVEDVFYGVTMTGVETAVHAPPPCVPHCQIHVLALLHHLGHVSGRLPVNLRYAGSPVEVCKELFPLFDL</sequence>
<dbReference type="EMBL" id="HBIE01006720">
    <property type="protein sequence ID" value="CAE0307240.1"/>
    <property type="molecule type" value="Transcribed_RNA"/>
</dbReference>
<organism evidence="1">
    <name type="scientific">Favella ehrenbergii</name>
    <dbReference type="NCBI Taxonomy" id="182087"/>
    <lineage>
        <taxon>Eukaryota</taxon>
        <taxon>Sar</taxon>
        <taxon>Alveolata</taxon>
        <taxon>Ciliophora</taxon>
        <taxon>Intramacronucleata</taxon>
        <taxon>Spirotrichea</taxon>
        <taxon>Choreotrichia</taxon>
        <taxon>Tintinnida</taxon>
        <taxon>Xystonellidae</taxon>
        <taxon>Favella</taxon>
    </lineage>
</organism>
<proteinExistence type="predicted"/>
<protein>
    <submittedName>
        <fullName evidence="1">Uncharacterized protein</fullName>
    </submittedName>
</protein>
<name>A0A7S3HXL1_9SPIT</name>
<dbReference type="AlphaFoldDB" id="A0A7S3HXL1"/>
<reference evidence="1" key="1">
    <citation type="submission" date="2021-01" db="EMBL/GenBank/DDBJ databases">
        <authorList>
            <person name="Corre E."/>
            <person name="Pelletier E."/>
            <person name="Niang G."/>
            <person name="Scheremetjew M."/>
            <person name="Finn R."/>
            <person name="Kale V."/>
            <person name="Holt S."/>
            <person name="Cochrane G."/>
            <person name="Meng A."/>
            <person name="Brown T."/>
            <person name="Cohen L."/>
        </authorList>
    </citation>
    <scope>NUCLEOTIDE SEQUENCE</scope>
    <source>
        <strain evidence="1">Fehren 1</strain>
    </source>
</reference>
<evidence type="ECO:0000313" key="1">
    <source>
        <dbReference type="EMBL" id="CAE0307240.1"/>
    </source>
</evidence>
<gene>
    <name evidence="1" type="ORF">FEHR0123_LOCUS2147</name>
</gene>